<comment type="caution">
    <text evidence="3">The sequence shown here is derived from an EMBL/GenBank/DDBJ whole genome shotgun (WGS) entry which is preliminary data.</text>
</comment>
<proteinExistence type="predicted"/>
<sequence>MSKQILMIAGVALAACFLYFTAVPAYALVETVFTDQASNITETMAQLNGYTHVSGDEGAEVWFEYGKGNSFDQTTLRNVFRNRAATFSAQVLYLEPATAYQARIVARDTSGTYRGEAVSFITKSSVPKLPYVSTSFAQNVTKSSALLRGSVEPYGDSATEVWFEWGTSVPPERKGVRLEQDGTRQNLAYPVSGLSDDTAHYFRIVAHNARGTAYGDIQSFDTGRATEEAEKDEPDVTTTNPTVLDGGSAVVFNGYVNTKGISTQTWFEWGKTSSLGNGTARALARTDSGNFSESLAGLEHGTVYYYRAAAVNKNGTAYGLVKPVSIGVALSAQDTQVLSPEVVTRPSVVTGDAETPAPTNILLRGSASSGGGNTFVWFEWGIVSSLGSATAGQPLGTVPSRAVSASIFDALPNTTYYYRLVAQNEAGVSHGSIQSVQTPAVAKVVPAAAFVPAIEPLVEEEPAEPLAASAFFGTDIFGPYLPEWLLIIFSLYIITKIFLNKF</sequence>
<organism evidence="3 4">
    <name type="scientific">Candidatus Lloydbacteria bacterium CG22_combo_CG10-13_8_21_14_all_47_15</name>
    <dbReference type="NCBI Taxonomy" id="1974635"/>
    <lineage>
        <taxon>Bacteria</taxon>
        <taxon>Candidatus Lloydiibacteriota</taxon>
    </lineage>
</organism>
<keyword evidence="1" id="KW-0472">Membrane</keyword>
<gene>
    <name evidence="3" type="ORF">COW88_01930</name>
</gene>
<reference evidence="3 4" key="1">
    <citation type="submission" date="2017-09" db="EMBL/GenBank/DDBJ databases">
        <title>Depth-based differentiation of microbial function through sediment-hosted aquifers and enrichment of novel symbionts in the deep terrestrial subsurface.</title>
        <authorList>
            <person name="Probst A.J."/>
            <person name="Ladd B."/>
            <person name="Jarett J.K."/>
            <person name="Geller-Mcgrath D.E."/>
            <person name="Sieber C.M."/>
            <person name="Emerson J.B."/>
            <person name="Anantharaman K."/>
            <person name="Thomas B.C."/>
            <person name="Malmstrom R."/>
            <person name="Stieglmeier M."/>
            <person name="Klingl A."/>
            <person name="Woyke T."/>
            <person name="Ryan C.M."/>
            <person name="Banfield J.F."/>
        </authorList>
    </citation>
    <scope>NUCLEOTIDE SEQUENCE [LARGE SCALE GENOMIC DNA]</scope>
    <source>
        <strain evidence="3">CG22_combo_CG10-13_8_21_14_all_47_15</strain>
    </source>
</reference>
<evidence type="ECO:0000313" key="4">
    <source>
        <dbReference type="Proteomes" id="UP000230638"/>
    </source>
</evidence>
<dbReference type="AlphaFoldDB" id="A0A2H0CUC4"/>
<dbReference type="SUPFAM" id="SSF49265">
    <property type="entry name" value="Fibronectin type III"/>
    <property type="match status" value="2"/>
</dbReference>
<dbReference type="InterPro" id="IPR036116">
    <property type="entry name" value="FN3_sf"/>
</dbReference>
<protein>
    <recommendedName>
        <fullName evidence="5">Fibronectin type-III domain-containing protein</fullName>
    </recommendedName>
</protein>
<accession>A0A2H0CUC4</accession>
<keyword evidence="1" id="KW-0812">Transmembrane</keyword>
<evidence type="ECO:0000313" key="3">
    <source>
        <dbReference type="EMBL" id="PIP73466.1"/>
    </source>
</evidence>
<name>A0A2H0CUC4_9BACT</name>
<dbReference type="PROSITE" id="PS51257">
    <property type="entry name" value="PROKAR_LIPOPROTEIN"/>
    <property type="match status" value="1"/>
</dbReference>
<feature type="signal peptide" evidence="2">
    <location>
        <begin position="1"/>
        <end position="27"/>
    </location>
</feature>
<evidence type="ECO:0008006" key="5">
    <source>
        <dbReference type="Google" id="ProtNLM"/>
    </source>
</evidence>
<dbReference type="Proteomes" id="UP000230638">
    <property type="component" value="Unassembled WGS sequence"/>
</dbReference>
<feature type="chain" id="PRO_5013943611" description="Fibronectin type-III domain-containing protein" evidence="2">
    <location>
        <begin position="28"/>
        <end position="502"/>
    </location>
</feature>
<dbReference type="EMBL" id="PCTL01000020">
    <property type="protein sequence ID" value="PIP73466.1"/>
    <property type="molecule type" value="Genomic_DNA"/>
</dbReference>
<feature type="transmembrane region" description="Helical" evidence="1">
    <location>
        <begin position="481"/>
        <end position="499"/>
    </location>
</feature>
<evidence type="ECO:0000256" key="2">
    <source>
        <dbReference type="SAM" id="SignalP"/>
    </source>
</evidence>
<keyword evidence="1" id="KW-1133">Transmembrane helix</keyword>
<keyword evidence="2" id="KW-0732">Signal</keyword>
<evidence type="ECO:0000256" key="1">
    <source>
        <dbReference type="SAM" id="Phobius"/>
    </source>
</evidence>